<evidence type="ECO:0000313" key="3">
    <source>
        <dbReference type="Proteomes" id="UP000765507"/>
    </source>
</evidence>
<feature type="compositionally biased region" description="Polar residues" evidence="1">
    <location>
        <begin position="258"/>
        <end position="267"/>
    </location>
</feature>
<dbReference type="EMBL" id="JAHGAV010000200">
    <property type="protein sequence ID" value="KAG6928820.1"/>
    <property type="molecule type" value="Genomic_DNA"/>
</dbReference>
<protein>
    <submittedName>
        <fullName evidence="2">NSL1, MIS12 kinetochore complex component</fullName>
    </submittedName>
</protein>
<keyword evidence="3" id="KW-1185">Reference proteome</keyword>
<dbReference type="GO" id="GO:0000444">
    <property type="term" value="C:MIS12/MIND type complex"/>
    <property type="evidence" value="ECO:0007669"/>
    <property type="project" value="TreeGrafter"/>
</dbReference>
<proteinExistence type="predicted"/>
<comment type="caution">
    <text evidence="2">The sequence shown here is derived from an EMBL/GenBank/DDBJ whole genome shotgun (WGS) entry which is preliminary data.</text>
</comment>
<reference evidence="2 3" key="1">
    <citation type="journal article" date="2020" name="G3 (Bethesda)">
        <title>Draft Genome of the Common Snapping Turtle, Chelydra serpentina, a Model for Phenotypic Plasticity in Reptiles.</title>
        <authorList>
            <person name="Das D."/>
            <person name="Singh S.K."/>
            <person name="Bierstedt J."/>
            <person name="Erickson A."/>
            <person name="Galli G.L.J."/>
            <person name="Crossley D.A. 2nd"/>
            <person name="Rhen T."/>
        </authorList>
    </citation>
    <scope>NUCLEOTIDE SEQUENCE [LARGE SCALE GENOMIC DNA]</scope>
    <source>
        <strain evidence="2">KW</strain>
    </source>
</reference>
<accession>A0A8T1SJE7</accession>
<name>A0A8T1SJE7_CHESE</name>
<dbReference type="PANTHER" id="PTHR31749:SF3">
    <property type="entry name" value="KINETOCHORE-ASSOCIATED PROTEIN NSL1 HOMOLOG"/>
    <property type="match status" value="1"/>
</dbReference>
<evidence type="ECO:0000313" key="2">
    <source>
        <dbReference type="EMBL" id="KAG6928820.1"/>
    </source>
</evidence>
<organism evidence="2 3">
    <name type="scientific">Chelydra serpentina</name>
    <name type="common">Snapping turtle</name>
    <name type="synonym">Testudo serpentina</name>
    <dbReference type="NCBI Taxonomy" id="8475"/>
    <lineage>
        <taxon>Eukaryota</taxon>
        <taxon>Metazoa</taxon>
        <taxon>Chordata</taxon>
        <taxon>Craniata</taxon>
        <taxon>Vertebrata</taxon>
        <taxon>Euteleostomi</taxon>
        <taxon>Archelosauria</taxon>
        <taxon>Testudinata</taxon>
        <taxon>Testudines</taxon>
        <taxon>Cryptodira</taxon>
        <taxon>Durocryptodira</taxon>
        <taxon>Americhelydia</taxon>
        <taxon>Chelydroidea</taxon>
        <taxon>Chelydridae</taxon>
        <taxon>Chelydra</taxon>
    </lineage>
</organism>
<evidence type="ECO:0000256" key="1">
    <source>
        <dbReference type="SAM" id="MobiDB-lite"/>
    </source>
</evidence>
<dbReference type="AlphaFoldDB" id="A0A8T1SJE7"/>
<feature type="region of interest" description="Disordered" evidence="1">
    <location>
        <begin position="12"/>
        <end position="39"/>
    </location>
</feature>
<dbReference type="InterPro" id="IPR013950">
    <property type="entry name" value="Mis14/Nsl1"/>
</dbReference>
<dbReference type="OrthoDB" id="5973266at2759"/>
<dbReference type="Pfam" id="PF08641">
    <property type="entry name" value="Mis14"/>
    <property type="match status" value="1"/>
</dbReference>
<dbReference type="GO" id="GO:0000070">
    <property type="term" value="P:mitotic sister chromatid segregation"/>
    <property type="evidence" value="ECO:0007669"/>
    <property type="project" value="InterPro"/>
</dbReference>
<feature type="non-terminal residue" evidence="2">
    <location>
        <position position="1"/>
    </location>
</feature>
<sequence length="296" mass="33204">KGSGGFRFRRFGKREMAASPAQPGVMEAAAAGPELPPPSPALRETRVRCCSKRWVGEVLGLCAPYVRALADGQPGELGAESRERALRDALWNFETAVQENIIINGHPWQETSDEAELQNGSDIKILEDQFDELIVETATKRKQCPRKILVHVIKTMKAEQEMLKLYQPVVKQQKIKPEPSQASHMANLRQVTGVTSKQISEAMKSLPALIERAEGFSQALTLQPILELCKLRQEVFAGCKAKEENKLQSFITQMEVTPAETTPSKKSNAILKRKRRTTDSPQLKYYPLRRRITLNT</sequence>
<gene>
    <name evidence="2" type="primary">NSL1</name>
    <name evidence="2" type="ORF">G0U57_007444</name>
</gene>
<feature type="region of interest" description="Disordered" evidence="1">
    <location>
        <begin position="258"/>
        <end position="277"/>
    </location>
</feature>
<dbReference type="Proteomes" id="UP000765507">
    <property type="component" value="Unassembled WGS sequence"/>
</dbReference>
<dbReference type="PANTHER" id="PTHR31749">
    <property type="entry name" value="KINETOCHORE-ASSOCIATED PROTEIN NSL1 HOMOLOG"/>
    <property type="match status" value="1"/>
</dbReference>